<protein>
    <submittedName>
        <fullName evidence="1">Putative DNA-binding transcriptional regulator</fullName>
    </submittedName>
</protein>
<dbReference type="EMBL" id="CP041616">
    <property type="protein sequence ID" value="QDO88627.1"/>
    <property type="molecule type" value="Genomic_DNA"/>
</dbReference>
<dbReference type="OrthoDB" id="5114095at2"/>
<dbReference type="SUPFAM" id="SSF46955">
    <property type="entry name" value="Putative DNA-binding domain"/>
    <property type="match status" value="1"/>
</dbReference>
<dbReference type="GO" id="GO:0003677">
    <property type="term" value="F:DNA binding"/>
    <property type="evidence" value="ECO:0007669"/>
    <property type="project" value="UniProtKB-KW"/>
</dbReference>
<reference evidence="1 2" key="1">
    <citation type="submission" date="2019-07" db="EMBL/GenBank/DDBJ databases">
        <title>complete genome sequencing of Ornithinimicrobium sp. H23M54.</title>
        <authorList>
            <person name="Bae J.-W."/>
            <person name="Lee S.-Y."/>
        </authorList>
    </citation>
    <scope>NUCLEOTIDE SEQUENCE [LARGE SCALE GENOMIC DNA]</scope>
    <source>
        <strain evidence="1 2">H23M54</strain>
    </source>
</reference>
<name>A0A516GAT9_9MICO</name>
<keyword evidence="2" id="KW-1185">Reference proteome</keyword>
<gene>
    <name evidence="1" type="ORF">FNH13_10030</name>
</gene>
<organism evidence="1 2">
    <name type="scientific">Ornithinimicrobium ciconiae</name>
    <dbReference type="NCBI Taxonomy" id="2594265"/>
    <lineage>
        <taxon>Bacteria</taxon>
        <taxon>Bacillati</taxon>
        <taxon>Actinomycetota</taxon>
        <taxon>Actinomycetes</taxon>
        <taxon>Micrococcales</taxon>
        <taxon>Ornithinimicrobiaceae</taxon>
        <taxon>Ornithinimicrobium</taxon>
    </lineage>
</organism>
<accession>A0A516GAT9</accession>
<evidence type="ECO:0000313" key="1">
    <source>
        <dbReference type="EMBL" id="QDO88627.1"/>
    </source>
</evidence>
<evidence type="ECO:0000313" key="2">
    <source>
        <dbReference type="Proteomes" id="UP000315395"/>
    </source>
</evidence>
<dbReference type="KEGG" id="orz:FNH13_10030"/>
<keyword evidence="1" id="KW-0238">DNA-binding</keyword>
<dbReference type="InterPro" id="IPR009061">
    <property type="entry name" value="DNA-bd_dom_put_sf"/>
</dbReference>
<dbReference type="AlphaFoldDB" id="A0A516GAT9"/>
<sequence length="72" mass="8405">MSTPRHYTLMPRIANVGVMSEVVTPKQLAEELGVSDRTIRQWLRNQGWQSVPYTRWQLTAEQAARVRAHFRP</sequence>
<dbReference type="Proteomes" id="UP000315395">
    <property type="component" value="Chromosome"/>
</dbReference>
<proteinExistence type="predicted"/>
<dbReference type="Pfam" id="PF07037">
    <property type="entry name" value="YfeC-like"/>
    <property type="match status" value="1"/>
</dbReference>
<dbReference type="InterPro" id="IPR010749">
    <property type="entry name" value="YfeC-like"/>
</dbReference>